<dbReference type="InterPro" id="IPR022074">
    <property type="entry name" value="DUF3626"/>
</dbReference>
<sequence>MMSEQGRWADRAIEHVARAATGGVLDRSLRVTLNFHPDRPVAGATVVERLARDGVYRSQFETGTSNGGLTARPGGDRWRWEQRIFGHAYDDAPVTQRPKYGALNHRRRRIGAAPRFGSAHLRLTGAVLDRTTFCFPDSVFEPTAMATTARFGLLHLADATDADLLDDYIEAHVHGTVHVASDVEALVLDPCFRGTTTEEHARALGVPLEWHEGRLLRVETLEAHPEFRGPRVVEVGRRIARDGLLDAATVGRAVIAGIEDPQDLKKLWHHVARFGTPTDE</sequence>
<dbReference type="AlphaFoldDB" id="A0A1A9GPL4"/>
<proteinExistence type="predicted"/>
<name>A0A1A9GPL4_9ACTN</name>
<evidence type="ECO:0000313" key="1">
    <source>
        <dbReference type="EMBL" id="ANH39421.1"/>
    </source>
</evidence>
<dbReference type="Pfam" id="PF12294">
    <property type="entry name" value="DUF3626"/>
    <property type="match status" value="2"/>
</dbReference>
<dbReference type="RefSeq" id="WP_068111324.1">
    <property type="nucleotide sequence ID" value="NZ_CP015079.1"/>
</dbReference>
<keyword evidence="2" id="KW-1185">Reference proteome</keyword>
<dbReference type="EMBL" id="CP015079">
    <property type="protein sequence ID" value="ANH39421.1"/>
    <property type="molecule type" value="Genomic_DNA"/>
</dbReference>
<dbReference type="PATRIC" id="fig|1300347.3.peg.3009"/>
<evidence type="ECO:0008006" key="3">
    <source>
        <dbReference type="Google" id="ProtNLM"/>
    </source>
</evidence>
<dbReference type="KEGG" id="ndk:I601_3010"/>
<protein>
    <recommendedName>
        <fullName evidence="3">DUF3626 domain-containing protein</fullName>
    </recommendedName>
</protein>
<gene>
    <name evidence="1" type="ORF">I601_3010</name>
</gene>
<evidence type="ECO:0000313" key="2">
    <source>
        <dbReference type="Proteomes" id="UP000077868"/>
    </source>
</evidence>
<accession>A0A1A9GPL4</accession>
<reference evidence="1 2" key="1">
    <citation type="submission" date="2016-03" db="EMBL/GenBank/DDBJ databases">
        <title>Complete genome sequence of a soil Actinobacterium, Nocardioides dokdonensis FR1436.</title>
        <authorList>
            <person name="Kwon S.-K."/>
            <person name="Kim K."/>
            <person name="Kim J.F."/>
        </authorList>
    </citation>
    <scope>NUCLEOTIDE SEQUENCE [LARGE SCALE GENOMIC DNA]</scope>
    <source>
        <strain evidence="1 2">FR1436</strain>
    </source>
</reference>
<dbReference type="Proteomes" id="UP000077868">
    <property type="component" value="Chromosome"/>
</dbReference>
<organism evidence="1 2">
    <name type="scientific">Nocardioides dokdonensis FR1436</name>
    <dbReference type="NCBI Taxonomy" id="1300347"/>
    <lineage>
        <taxon>Bacteria</taxon>
        <taxon>Bacillati</taxon>
        <taxon>Actinomycetota</taxon>
        <taxon>Actinomycetes</taxon>
        <taxon>Propionibacteriales</taxon>
        <taxon>Nocardioidaceae</taxon>
        <taxon>Nocardioides</taxon>
    </lineage>
</organism>
<dbReference type="STRING" id="1300347.I601_3010"/>